<dbReference type="EMBL" id="JACICF010000001">
    <property type="protein sequence ID" value="MBB3763420.1"/>
    <property type="molecule type" value="Genomic_DNA"/>
</dbReference>
<dbReference type="EC" id="2.7.13.3" evidence="2"/>
<keyword evidence="3" id="KW-0597">Phosphoprotein</keyword>
<dbReference type="SMART" id="SM00387">
    <property type="entry name" value="HATPase_c"/>
    <property type="match status" value="1"/>
</dbReference>
<dbReference type="CDD" id="cd00082">
    <property type="entry name" value="HisKA"/>
    <property type="match status" value="1"/>
</dbReference>
<dbReference type="CDD" id="cd00130">
    <property type="entry name" value="PAS"/>
    <property type="match status" value="1"/>
</dbReference>
<dbReference type="SUPFAM" id="SSF55785">
    <property type="entry name" value="PYP-like sensor domain (PAS domain)"/>
    <property type="match status" value="1"/>
</dbReference>
<dbReference type="InterPro" id="IPR000014">
    <property type="entry name" value="PAS"/>
</dbReference>
<organism evidence="8 9">
    <name type="scientific">Sphingomicrobium lutaoense</name>
    <dbReference type="NCBI Taxonomy" id="515949"/>
    <lineage>
        <taxon>Bacteria</taxon>
        <taxon>Pseudomonadati</taxon>
        <taxon>Pseudomonadota</taxon>
        <taxon>Alphaproteobacteria</taxon>
        <taxon>Sphingomonadales</taxon>
        <taxon>Sphingomonadaceae</taxon>
        <taxon>Sphingomicrobium</taxon>
    </lineage>
</organism>
<feature type="domain" description="Histidine kinase" evidence="7">
    <location>
        <begin position="166"/>
        <end position="377"/>
    </location>
</feature>
<dbReference type="GO" id="GO:0000155">
    <property type="term" value="F:phosphorelay sensor kinase activity"/>
    <property type="evidence" value="ECO:0007669"/>
    <property type="project" value="InterPro"/>
</dbReference>
<dbReference type="PROSITE" id="PS50109">
    <property type="entry name" value="HIS_KIN"/>
    <property type="match status" value="1"/>
</dbReference>
<comment type="caution">
    <text evidence="8">The sequence shown here is derived from an EMBL/GenBank/DDBJ whole genome shotgun (WGS) entry which is preliminary data.</text>
</comment>
<dbReference type="GO" id="GO:0016787">
    <property type="term" value="F:hydrolase activity"/>
    <property type="evidence" value="ECO:0007669"/>
    <property type="project" value="UniProtKB-KW"/>
</dbReference>
<evidence type="ECO:0000256" key="2">
    <source>
        <dbReference type="ARBA" id="ARBA00012438"/>
    </source>
</evidence>
<dbReference type="PANTHER" id="PTHR42878">
    <property type="entry name" value="TWO-COMPONENT HISTIDINE KINASE"/>
    <property type="match status" value="1"/>
</dbReference>
<dbReference type="Pfam" id="PF13426">
    <property type="entry name" value="PAS_9"/>
    <property type="match status" value="1"/>
</dbReference>
<dbReference type="Gene3D" id="3.30.565.10">
    <property type="entry name" value="Histidine kinase-like ATPase, C-terminal domain"/>
    <property type="match status" value="1"/>
</dbReference>
<dbReference type="InterPro" id="IPR003594">
    <property type="entry name" value="HATPase_dom"/>
</dbReference>
<dbReference type="InterPro" id="IPR036890">
    <property type="entry name" value="HATPase_C_sf"/>
</dbReference>
<keyword evidence="9" id="KW-1185">Reference proteome</keyword>
<dbReference type="Gene3D" id="1.10.287.130">
    <property type="match status" value="1"/>
</dbReference>
<keyword evidence="8" id="KW-0378">Hydrolase</keyword>
<evidence type="ECO:0000313" key="8">
    <source>
        <dbReference type="EMBL" id="MBB3763420.1"/>
    </source>
</evidence>
<dbReference type="InterPro" id="IPR004358">
    <property type="entry name" value="Sig_transdc_His_kin-like_C"/>
</dbReference>
<dbReference type="PRINTS" id="PR00344">
    <property type="entry name" value="BCTRLSENSOR"/>
</dbReference>
<protein>
    <recommendedName>
        <fullName evidence="2">histidine kinase</fullName>
        <ecNumber evidence="2">2.7.13.3</ecNumber>
    </recommendedName>
</protein>
<reference evidence="8 9" key="1">
    <citation type="submission" date="2020-08" db="EMBL/GenBank/DDBJ databases">
        <title>Genomic Encyclopedia of Type Strains, Phase IV (KMG-IV): sequencing the most valuable type-strain genomes for metagenomic binning, comparative biology and taxonomic classification.</title>
        <authorList>
            <person name="Goeker M."/>
        </authorList>
    </citation>
    <scope>NUCLEOTIDE SEQUENCE [LARGE SCALE GENOMIC DNA]</scope>
    <source>
        <strain evidence="8 9">DSM 24194</strain>
    </source>
</reference>
<keyword evidence="6" id="KW-0472">Membrane</keyword>
<dbReference type="Gene3D" id="3.30.450.20">
    <property type="entry name" value="PAS domain"/>
    <property type="match status" value="1"/>
</dbReference>
<dbReference type="InterPro" id="IPR050351">
    <property type="entry name" value="BphY/WalK/GraS-like"/>
</dbReference>
<dbReference type="RefSeq" id="WP_183932769.1">
    <property type="nucleotide sequence ID" value="NZ_JACICF010000001.1"/>
</dbReference>
<evidence type="ECO:0000259" key="7">
    <source>
        <dbReference type="PROSITE" id="PS50109"/>
    </source>
</evidence>
<dbReference type="Pfam" id="PF00512">
    <property type="entry name" value="HisKA"/>
    <property type="match status" value="1"/>
</dbReference>
<dbReference type="AlphaFoldDB" id="A0A839YY59"/>
<accession>A0A839YY59</accession>
<name>A0A839YY59_9SPHN</name>
<proteinExistence type="predicted"/>
<gene>
    <name evidence="8" type="ORF">FHS50_000443</name>
</gene>
<sequence>MSDRPAAEGTTRPNGGEDFADLYDHAPCGYVSLDPERHIVNINRTLADWLGRDVDDLLGRPVSDILSFGGKIAFETHIAPRLLLESHVDDIALDLVAAGGEKLPVIANAATKRDPQGAVRFVRLTLLAAAERRNFERGLIAARARAEAESEAQRSAAETREQFIAVLGHDLRNPIAAIEAGIRALRRADEAKREQILDAMAVSSKRAHDIIENVMDLARGRLGQGMQLSIERNCDIGPVVDHVTAEMQQIFPDCIFEKDHDDLGPVDCDPQRIGQLLSNLLSNAVHHGDCSQPIRVSARTDRERFRLSVVNAGDMIPPEHRALLFEPFRRAKAEGHGPGLGLGLFICQMIASAHGGKMALESDPVRTIFTLDMPRGFGD</sequence>
<dbReference type="GO" id="GO:0007234">
    <property type="term" value="P:osmosensory signaling via phosphorelay pathway"/>
    <property type="evidence" value="ECO:0007669"/>
    <property type="project" value="TreeGrafter"/>
</dbReference>
<keyword evidence="4" id="KW-0808">Transferase</keyword>
<dbReference type="GO" id="GO:0030295">
    <property type="term" value="F:protein kinase activator activity"/>
    <property type="evidence" value="ECO:0007669"/>
    <property type="project" value="TreeGrafter"/>
</dbReference>
<keyword evidence="5" id="KW-0418">Kinase</keyword>
<dbReference type="SMART" id="SM00091">
    <property type="entry name" value="PAS"/>
    <property type="match status" value="1"/>
</dbReference>
<dbReference type="SMART" id="SM00388">
    <property type="entry name" value="HisKA"/>
    <property type="match status" value="1"/>
</dbReference>
<dbReference type="CDD" id="cd00075">
    <property type="entry name" value="HATPase"/>
    <property type="match status" value="1"/>
</dbReference>
<evidence type="ECO:0000256" key="6">
    <source>
        <dbReference type="ARBA" id="ARBA00023136"/>
    </source>
</evidence>
<comment type="catalytic activity">
    <reaction evidence="1">
        <text>ATP + protein L-histidine = ADP + protein N-phospho-L-histidine.</text>
        <dbReference type="EC" id="2.7.13.3"/>
    </reaction>
</comment>
<dbReference type="InterPro" id="IPR036097">
    <property type="entry name" value="HisK_dim/P_sf"/>
</dbReference>
<dbReference type="Pfam" id="PF02518">
    <property type="entry name" value="HATPase_c"/>
    <property type="match status" value="1"/>
</dbReference>
<dbReference type="InterPro" id="IPR035965">
    <property type="entry name" value="PAS-like_dom_sf"/>
</dbReference>
<dbReference type="SUPFAM" id="SSF55874">
    <property type="entry name" value="ATPase domain of HSP90 chaperone/DNA topoisomerase II/histidine kinase"/>
    <property type="match status" value="1"/>
</dbReference>
<evidence type="ECO:0000256" key="1">
    <source>
        <dbReference type="ARBA" id="ARBA00000085"/>
    </source>
</evidence>
<dbReference type="InterPro" id="IPR003661">
    <property type="entry name" value="HisK_dim/P_dom"/>
</dbReference>
<dbReference type="Proteomes" id="UP000578569">
    <property type="component" value="Unassembled WGS sequence"/>
</dbReference>
<dbReference type="SUPFAM" id="SSF47384">
    <property type="entry name" value="Homodimeric domain of signal transducing histidine kinase"/>
    <property type="match status" value="1"/>
</dbReference>
<evidence type="ECO:0000313" key="9">
    <source>
        <dbReference type="Proteomes" id="UP000578569"/>
    </source>
</evidence>
<evidence type="ECO:0000256" key="4">
    <source>
        <dbReference type="ARBA" id="ARBA00022679"/>
    </source>
</evidence>
<evidence type="ECO:0000256" key="5">
    <source>
        <dbReference type="ARBA" id="ARBA00022777"/>
    </source>
</evidence>
<dbReference type="InterPro" id="IPR005467">
    <property type="entry name" value="His_kinase_dom"/>
</dbReference>
<dbReference type="GO" id="GO:0016020">
    <property type="term" value="C:membrane"/>
    <property type="evidence" value="ECO:0007669"/>
    <property type="project" value="UniProtKB-SubCell"/>
</dbReference>
<dbReference type="GO" id="GO:0000156">
    <property type="term" value="F:phosphorelay response regulator activity"/>
    <property type="evidence" value="ECO:0007669"/>
    <property type="project" value="TreeGrafter"/>
</dbReference>
<dbReference type="PANTHER" id="PTHR42878:SF13">
    <property type="entry name" value="HISTIDINE KINASE"/>
    <property type="match status" value="1"/>
</dbReference>
<evidence type="ECO:0000256" key="3">
    <source>
        <dbReference type="ARBA" id="ARBA00022553"/>
    </source>
</evidence>